<name>A0A226EZV5_FOLCA</name>
<comment type="caution">
    <text evidence="3">The sequence shown here is derived from an EMBL/GenBank/DDBJ whole genome shotgun (WGS) entry which is preliminary data.</text>
</comment>
<keyword evidence="4" id="KW-1185">Reference proteome</keyword>
<dbReference type="AlphaFoldDB" id="A0A226EZV5"/>
<protein>
    <submittedName>
        <fullName evidence="3">Uncharacterized protein</fullName>
    </submittedName>
</protein>
<reference evidence="3 4" key="1">
    <citation type="submission" date="2015-12" db="EMBL/GenBank/DDBJ databases">
        <title>The genome of Folsomia candida.</title>
        <authorList>
            <person name="Faddeeva A."/>
            <person name="Derks M.F."/>
            <person name="Anvar Y."/>
            <person name="Smit S."/>
            <person name="Van Straalen N."/>
            <person name="Roelofs D."/>
        </authorList>
    </citation>
    <scope>NUCLEOTIDE SEQUENCE [LARGE SCALE GENOMIC DNA]</scope>
    <source>
        <strain evidence="3 4">VU population</strain>
        <tissue evidence="3">Whole body</tissue>
    </source>
</reference>
<feature type="signal peptide" evidence="2">
    <location>
        <begin position="1"/>
        <end position="18"/>
    </location>
</feature>
<evidence type="ECO:0000256" key="2">
    <source>
        <dbReference type="SAM" id="SignalP"/>
    </source>
</evidence>
<organism evidence="3 4">
    <name type="scientific">Folsomia candida</name>
    <name type="common">Springtail</name>
    <dbReference type="NCBI Taxonomy" id="158441"/>
    <lineage>
        <taxon>Eukaryota</taxon>
        <taxon>Metazoa</taxon>
        <taxon>Ecdysozoa</taxon>
        <taxon>Arthropoda</taxon>
        <taxon>Hexapoda</taxon>
        <taxon>Collembola</taxon>
        <taxon>Entomobryomorpha</taxon>
        <taxon>Isotomoidea</taxon>
        <taxon>Isotomidae</taxon>
        <taxon>Proisotominae</taxon>
        <taxon>Folsomia</taxon>
    </lineage>
</organism>
<dbReference type="EMBL" id="LNIX01000001">
    <property type="protein sequence ID" value="OXA62684.1"/>
    <property type="molecule type" value="Genomic_DNA"/>
</dbReference>
<keyword evidence="1" id="KW-0812">Transmembrane</keyword>
<keyword evidence="2" id="KW-0732">Signal</keyword>
<keyword evidence="1" id="KW-0472">Membrane</keyword>
<gene>
    <name evidence="3" type="ORF">Fcan01_00291</name>
</gene>
<feature type="chain" id="PRO_5013325190" evidence="2">
    <location>
        <begin position="19"/>
        <end position="573"/>
    </location>
</feature>
<sequence length="573" mass="65840">MFHLQIYSILCALATAHAPINLSSFAKCVVHIKNLHATNLTGSYLDLVNSVLEGNRNSIFVISLIPNNFTTFNVESAINFHEDCALHVLLPSQSKQDKFDSSKIGGHIKTNPNSYRPDNHSTILLLTMIRADKLLTFGNCASKQISIRIFALFLNKRDPVWYFYCHLCPVKWRIIPKSIPLGNIDQSTFRDFWNPSNSFFYLVTAPVELPKRLEGCERSPWFTPKRPCHPQYSLADFLTSALNVSFRHHKGTKAKICSGIFTARILDPNLPFDPANMNSYSFKQFWAWITPYESPVWACILVAMVISVITITLQDKETLTNNLFIVIAIHLRQNYGTQTTLKWTLHFIMILTLAVYETYFTSQVVVPPVRDNSLGFVTLLKSGYKVAIPPNTTGYMLRFEDDFKRLGIQTLKSKKYTFKLKTGQALNELLYNKSLKLMGAEVVLPTDRRMRTTFEEFRNADRNSCRFARDTFSNQETYDLVHIMMRGKALKVLRVTAESGFFEGFWRNIRQHLSLFRIKRTTRRMLREGGHFVDSSETIIRLSNLESLFAIFGLLLGVSLLVFIAERLRRVCF</sequence>
<feature type="transmembrane region" description="Helical" evidence="1">
    <location>
        <begin position="547"/>
        <end position="565"/>
    </location>
</feature>
<keyword evidence="1" id="KW-1133">Transmembrane helix</keyword>
<evidence type="ECO:0000256" key="1">
    <source>
        <dbReference type="SAM" id="Phobius"/>
    </source>
</evidence>
<dbReference type="Proteomes" id="UP000198287">
    <property type="component" value="Unassembled WGS sequence"/>
</dbReference>
<proteinExistence type="predicted"/>
<evidence type="ECO:0000313" key="4">
    <source>
        <dbReference type="Proteomes" id="UP000198287"/>
    </source>
</evidence>
<evidence type="ECO:0000313" key="3">
    <source>
        <dbReference type="EMBL" id="OXA62684.1"/>
    </source>
</evidence>
<accession>A0A226EZV5</accession>